<protein>
    <submittedName>
        <fullName evidence="7">3,4-dihydroxy-2-butanone 4-phosphate synthase</fullName>
    </submittedName>
</protein>
<dbReference type="Proteomes" id="UP000291213">
    <property type="component" value="Unassembled WGS sequence"/>
</dbReference>
<keyword evidence="6" id="KW-0456">Lyase</keyword>
<evidence type="ECO:0000256" key="1">
    <source>
        <dbReference type="ARBA" id="ARBA00005104"/>
    </source>
</evidence>
<dbReference type="Gene3D" id="3.90.870.10">
    <property type="entry name" value="DHBP synthase"/>
    <property type="match status" value="1"/>
</dbReference>
<evidence type="ECO:0000313" key="7">
    <source>
        <dbReference type="EMBL" id="GBF08875.1"/>
    </source>
</evidence>
<evidence type="ECO:0000256" key="4">
    <source>
        <dbReference type="ARBA" id="ARBA00022842"/>
    </source>
</evidence>
<dbReference type="PANTHER" id="PTHR21327:SF46">
    <property type="entry name" value="3,4-DIHYDROXY-2-BUTANONE 4-PHOSPHATE SYNTHASE"/>
    <property type="match status" value="1"/>
</dbReference>
<dbReference type="PANTHER" id="PTHR21327">
    <property type="entry name" value="GTP CYCLOHYDROLASE II-RELATED"/>
    <property type="match status" value="1"/>
</dbReference>
<dbReference type="RefSeq" id="WP_131159906.1">
    <property type="nucleotide sequence ID" value="NZ_BDMD01000032.1"/>
</dbReference>
<keyword evidence="3" id="KW-0479">Metal-binding</keyword>
<dbReference type="NCBIfam" id="NF004437">
    <property type="entry name" value="PRK05773.1"/>
    <property type="match status" value="1"/>
</dbReference>
<keyword evidence="2" id="KW-0686">Riboflavin biosynthesis</keyword>
<dbReference type="EMBL" id="BDMD01000032">
    <property type="protein sequence ID" value="GBF08875.1"/>
    <property type="molecule type" value="Genomic_DNA"/>
</dbReference>
<organism evidence="7 8">
    <name type="scientific">Aeropyrum pernix</name>
    <dbReference type="NCBI Taxonomy" id="56636"/>
    <lineage>
        <taxon>Archaea</taxon>
        <taxon>Thermoproteota</taxon>
        <taxon>Thermoprotei</taxon>
        <taxon>Desulfurococcales</taxon>
        <taxon>Desulfurococcaceae</taxon>
        <taxon>Aeropyrum</taxon>
    </lineage>
</organism>
<gene>
    <name evidence="7" type="ORF">apy_06000</name>
</gene>
<reference evidence="7 8" key="1">
    <citation type="submission" date="2017-02" db="EMBL/GenBank/DDBJ databases">
        <title>isolation and characterization of a novel temperate virus Aeropyrum globular virus 1 infecting hyperthermophilic archaeon Aeropyrum.</title>
        <authorList>
            <person name="Yumiya M."/>
            <person name="Yoshida T."/>
            <person name="Sako Y."/>
        </authorList>
    </citation>
    <scope>NUCLEOTIDE SEQUENCE [LARGE SCALE GENOMIC DNA]</scope>
    <source>
        <strain evidence="7 8">YK1-12-2013</strain>
    </source>
</reference>
<evidence type="ECO:0000256" key="2">
    <source>
        <dbReference type="ARBA" id="ARBA00022619"/>
    </source>
</evidence>
<keyword evidence="5" id="KW-0464">Manganese</keyword>
<dbReference type="AlphaFoldDB" id="A0A401H8V0"/>
<dbReference type="InterPro" id="IPR017945">
    <property type="entry name" value="DHBP_synth_RibB-like_a/b_dom"/>
</dbReference>
<dbReference type="GO" id="GO:0005829">
    <property type="term" value="C:cytosol"/>
    <property type="evidence" value="ECO:0007669"/>
    <property type="project" value="TreeGrafter"/>
</dbReference>
<dbReference type="GO" id="GO:0008686">
    <property type="term" value="F:3,4-dihydroxy-2-butanone-4-phosphate synthase activity"/>
    <property type="evidence" value="ECO:0007669"/>
    <property type="project" value="InterPro"/>
</dbReference>
<dbReference type="GO" id="GO:0046872">
    <property type="term" value="F:metal ion binding"/>
    <property type="evidence" value="ECO:0007669"/>
    <property type="project" value="UniProtKB-KW"/>
</dbReference>
<name>A0A401H8V0_AERPX</name>
<dbReference type="UniPathway" id="UPA00275"/>
<comment type="pathway">
    <text evidence="1">Cofactor biosynthesis; riboflavin biosynthesis.</text>
</comment>
<dbReference type="GO" id="GO:0009231">
    <property type="term" value="P:riboflavin biosynthetic process"/>
    <property type="evidence" value="ECO:0007669"/>
    <property type="project" value="UniProtKB-UniPathway"/>
</dbReference>
<sequence>MEGRYNPSLEGSIARAVDSLRSGMPVMIYDGDRREGEVDLVYYAGSVTWREVYTLRTLAGGLICFVTSERVGRLLGLPFAQELLLSQESLAPLASKTPGYGDPPAFSIWVNHVSVKTGISDEDRGITISGLHRVVEKAYSGLVGEARRMLREEFMSPGHVPILLARSLDRRRGHTELTVALGRLAGLPPSFVIAEMLGERWSLGLREAEAIARERRIPLLRGEEIVEACSRGEVCRGG</sequence>
<proteinExistence type="predicted"/>
<evidence type="ECO:0000313" key="8">
    <source>
        <dbReference type="Proteomes" id="UP000291213"/>
    </source>
</evidence>
<dbReference type="OrthoDB" id="25735at2157"/>
<dbReference type="Pfam" id="PF00926">
    <property type="entry name" value="DHBP_synthase"/>
    <property type="match status" value="1"/>
</dbReference>
<evidence type="ECO:0000256" key="6">
    <source>
        <dbReference type="ARBA" id="ARBA00023239"/>
    </source>
</evidence>
<evidence type="ECO:0000256" key="3">
    <source>
        <dbReference type="ARBA" id="ARBA00022723"/>
    </source>
</evidence>
<dbReference type="SUPFAM" id="SSF55821">
    <property type="entry name" value="YrdC/RibB"/>
    <property type="match status" value="1"/>
</dbReference>
<evidence type="ECO:0000256" key="5">
    <source>
        <dbReference type="ARBA" id="ARBA00023211"/>
    </source>
</evidence>
<accession>A0A401H8V0</accession>
<comment type="caution">
    <text evidence="7">The sequence shown here is derived from an EMBL/GenBank/DDBJ whole genome shotgun (WGS) entry which is preliminary data.</text>
</comment>
<dbReference type="InterPro" id="IPR000422">
    <property type="entry name" value="DHBP_synthase_RibB"/>
</dbReference>
<keyword evidence="4" id="KW-0460">Magnesium</keyword>